<protein>
    <recommendedName>
        <fullName evidence="2">G-patch domain-containing protein</fullName>
    </recommendedName>
</protein>
<dbReference type="InterPro" id="IPR000467">
    <property type="entry name" value="G_patch_dom"/>
</dbReference>
<evidence type="ECO:0000256" key="1">
    <source>
        <dbReference type="SAM" id="MobiDB-lite"/>
    </source>
</evidence>
<reference evidence="3" key="1">
    <citation type="submission" date="2020-11" db="EMBL/GenBank/DDBJ databases">
        <authorList>
            <person name="Tran Van P."/>
        </authorList>
    </citation>
    <scope>NUCLEOTIDE SEQUENCE</scope>
</reference>
<feature type="region of interest" description="Disordered" evidence="1">
    <location>
        <begin position="88"/>
        <end position="115"/>
    </location>
</feature>
<feature type="compositionally biased region" description="Polar residues" evidence="1">
    <location>
        <begin position="88"/>
        <end position="105"/>
    </location>
</feature>
<feature type="domain" description="G-patch" evidence="2">
    <location>
        <begin position="26"/>
        <end position="72"/>
    </location>
</feature>
<proteinExistence type="predicted"/>
<dbReference type="PANTHER" id="PTHR23149">
    <property type="entry name" value="G PATCH DOMAIN CONTAINING PROTEIN"/>
    <property type="match status" value="1"/>
</dbReference>
<evidence type="ECO:0000313" key="3">
    <source>
        <dbReference type="EMBL" id="CAD7440749.1"/>
    </source>
</evidence>
<dbReference type="GO" id="GO:0010521">
    <property type="term" value="F:telomerase inhibitor activity"/>
    <property type="evidence" value="ECO:0007669"/>
    <property type="project" value="TreeGrafter"/>
</dbReference>
<dbReference type="GO" id="GO:0003676">
    <property type="term" value="F:nucleic acid binding"/>
    <property type="evidence" value="ECO:0007669"/>
    <property type="project" value="InterPro"/>
</dbReference>
<dbReference type="InterPro" id="IPR050656">
    <property type="entry name" value="PINX1"/>
</dbReference>
<organism evidence="3">
    <name type="scientific">Timema bartmani</name>
    <dbReference type="NCBI Taxonomy" id="61472"/>
    <lineage>
        <taxon>Eukaryota</taxon>
        <taxon>Metazoa</taxon>
        <taxon>Ecdysozoa</taxon>
        <taxon>Arthropoda</taxon>
        <taxon>Hexapoda</taxon>
        <taxon>Insecta</taxon>
        <taxon>Pterygota</taxon>
        <taxon>Neoptera</taxon>
        <taxon>Polyneoptera</taxon>
        <taxon>Phasmatodea</taxon>
        <taxon>Timematodea</taxon>
        <taxon>Timematoidea</taxon>
        <taxon>Timematidae</taxon>
        <taxon>Timema</taxon>
    </lineage>
</organism>
<dbReference type="Pfam" id="PF01585">
    <property type="entry name" value="G-patch"/>
    <property type="match status" value="1"/>
</dbReference>
<evidence type="ECO:0000259" key="2">
    <source>
        <dbReference type="PROSITE" id="PS50174"/>
    </source>
</evidence>
<gene>
    <name evidence="3" type="ORF">TBIB3V08_LOCUS3240</name>
</gene>
<dbReference type="AlphaFoldDB" id="A0A7R9HYC7"/>
<dbReference type="GO" id="GO:0005730">
    <property type="term" value="C:nucleolus"/>
    <property type="evidence" value="ECO:0007669"/>
    <property type="project" value="TreeGrafter"/>
</dbReference>
<sequence length="115" mass="13092">MSMLQEKRRKVKWSLNPRGTAWSKDNNKFGQRLLEKMGWKEGCGLGAKLQGPVEHVKVTFKNDSKGIGFKEGSEEWTEHQSNFDSLLTQLNGGRSENKGVTSLEQVSRRSRARLQ</sequence>
<dbReference type="PROSITE" id="PS50174">
    <property type="entry name" value="G_PATCH"/>
    <property type="match status" value="1"/>
</dbReference>
<accession>A0A7R9HYC7</accession>
<dbReference type="PANTHER" id="PTHR23149:SF27">
    <property type="entry name" value="PIN2_TERF1-INTERACTING TELOMERASE INHIBITOR 1"/>
    <property type="match status" value="1"/>
</dbReference>
<dbReference type="SMART" id="SM00443">
    <property type="entry name" value="G_patch"/>
    <property type="match status" value="1"/>
</dbReference>
<dbReference type="EMBL" id="OD565072">
    <property type="protein sequence ID" value="CAD7440749.1"/>
    <property type="molecule type" value="Genomic_DNA"/>
</dbReference>
<name>A0A7R9HYC7_9NEOP</name>